<keyword evidence="10" id="KW-0687">Ribonucleoprotein</keyword>
<dbReference type="Pfam" id="PF01907">
    <property type="entry name" value="Ribosomal_L37e"/>
    <property type="match status" value="1"/>
</dbReference>
<evidence type="ECO:0000313" key="14">
    <source>
        <dbReference type="EMBL" id="CAL4769316.1"/>
    </source>
</evidence>
<evidence type="ECO:0000256" key="4">
    <source>
        <dbReference type="ARBA" id="ARBA00022723"/>
    </source>
</evidence>
<evidence type="ECO:0000256" key="9">
    <source>
        <dbReference type="ARBA" id="ARBA00022980"/>
    </source>
</evidence>
<keyword evidence="4" id="KW-0479">Metal-binding</keyword>
<dbReference type="InterPro" id="IPR018267">
    <property type="entry name" value="Ribosomal_eL37_CS"/>
</dbReference>
<dbReference type="GO" id="GO:0008270">
    <property type="term" value="F:zinc ion binding"/>
    <property type="evidence" value="ECO:0007669"/>
    <property type="project" value="UniProtKB-KW"/>
</dbReference>
<gene>
    <name evidence="13" type="ORF">C1SCF055_LOCUS9745</name>
</gene>
<evidence type="ECO:0000256" key="10">
    <source>
        <dbReference type="ARBA" id="ARBA00023274"/>
    </source>
</evidence>
<keyword evidence="5" id="KW-0699">rRNA-binding</keyword>
<dbReference type="SMART" id="SM00248">
    <property type="entry name" value="ANK"/>
    <property type="match status" value="2"/>
</dbReference>
<dbReference type="SUPFAM" id="SSF54236">
    <property type="entry name" value="Ubiquitin-like"/>
    <property type="match status" value="1"/>
</dbReference>
<dbReference type="Proteomes" id="UP001152797">
    <property type="component" value="Unassembled WGS sequence"/>
</dbReference>
<organism evidence="13">
    <name type="scientific">Cladocopium goreaui</name>
    <dbReference type="NCBI Taxonomy" id="2562237"/>
    <lineage>
        <taxon>Eukaryota</taxon>
        <taxon>Sar</taxon>
        <taxon>Alveolata</taxon>
        <taxon>Dinophyceae</taxon>
        <taxon>Suessiales</taxon>
        <taxon>Symbiodiniaceae</taxon>
        <taxon>Cladocopium</taxon>
    </lineage>
</organism>
<comment type="similarity">
    <text evidence="1">In the N-terminal section; belongs to the ubiquitin family.</text>
</comment>
<dbReference type="Pfam" id="PF01728">
    <property type="entry name" value="FtsJ"/>
    <property type="match status" value="1"/>
</dbReference>
<keyword evidence="15" id="KW-1185">Reference proteome</keyword>
<dbReference type="PROSITE" id="PS50053">
    <property type="entry name" value="UBIQUITIN_2"/>
    <property type="match status" value="1"/>
</dbReference>
<dbReference type="SUPFAM" id="SSF48403">
    <property type="entry name" value="Ankyrin repeat"/>
    <property type="match status" value="1"/>
</dbReference>
<dbReference type="Gene3D" id="2.20.25.30">
    <property type="match status" value="1"/>
</dbReference>
<dbReference type="PANTHER" id="PTHR10768:SF0">
    <property type="entry name" value="RIBOSOMAL PROTEIN L37"/>
    <property type="match status" value="1"/>
</dbReference>
<evidence type="ECO:0000259" key="12">
    <source>
        <dbReference type="PROSITE" id="PS50053"/>
    </source>
</evidence>
<dbReference type="InterPro" id="IPR029071">
    <property type="entry name" value="Ubiquitin-like_domsf"/>
</dbReference>
<name>A0A9P1BYX3_9DINO</name>
<keyword evidence="9 14" id="KW-0689">Ribosomal protein</keyword>
<reference evidence="13" key="1">
    <citation type="submission" date="2022-10" db="EMBL/GenBank/DDBJ databases">
        <authorList>
            <person name="Chen Y."/>
            <person name="Dougan E. K."/>
            <person name="Chan C."/>
            <person name="Rhodes N."/>
            <person name="Thang M."/>
        </authorList>
    </citation>
    <scope>NUCLEOTIDE SEQUENCE</scope>
</reference>
<dbReference type="InterPro" id="IPR036770">
    <property type="entry name" value="Ankyrin_rpt-contain_sf"/>
</dbReference>
<feature type="domain" description="Ubiquitin-like" evidence="12">
    <location>
        <begin position="28"/>
        <end position="64"/>
    </location>
</feature>
<sequence>MLKALEFKMASCVTPSAQLMLKAQLGLSEEVLCFGGQCLENGNLAEYQVADGSTIMVIPRLPGGGDGTPAMGKRHKKTHGLCPRCGKRSYHLQNKRCAACGFPATKMRSYNWSKKAKRRKAPGTGRMSYVKHIGRRFKNGFREVGLGPKTVADERNAQIHFTKTYQVLSEAIEKHPGAFKDKMAFLDLGCAPGGFSQRMLEEPQTRFEVWRFSALHLKRPEDIRGGSSAGTGAGQLQKPDKVEVFVVAKDVSADQTFKVPGMLECEGGAWPKDREPKKVVIVTEATSPLKDLKDAPRGKEEKKYAPTRTEAVLRYLRKRGAHARAKVTSFLKENGFEHNVNSKKKKGWFGFRFTYPLHLAVLQKNVDITNLLLDCGADPTVQDSSGYTAFQLAVLKDPNSKVVECFLHRHTRKKVLWHL</sequence>
<keyword evidence="3" id="KW-1017">Isopeptide bond</keyword>
<evidence type="ECO:0000313" key="13">
    <source>
        <dbReference type="EMBL" id="CAI3982004.1"/>
    </source>
</evidence>
<dbReference type="GO" id="GO:0032259">
    <property type="term" value="P:methylation"/>
    <property type="evidence" value="ECO:0007669"/>
    <property type="project" value="InterPro"/>
</dbReference>
<dbReference type="Gene3D" id="1.25.40.20">
    <property type="entry name" value="Ankyrin repeat-containing domain"/>
    <property type="match status" value="1"/>
</dbReference>
<keyword evidence="11" id="KW-0040">ANK repeat</keyword>
<dbReference type="PROSITE" id="PS01077">
    <property type="entry name" value="RIBOSOMAL_L37E"/>
    <property type="match status" value="1"/>
</dbReference>
<dbReference type="GO" id="GO:0022625">
    <property type="term" value="C:cytosolic large ribosomal subunit"/>
    <property type="evidence" value="ECO:0007669"/>
    <property type="project" value="TreeGrafter"/>
</dbReference>
<dbReference type="InterPro" id="IPR011331">
    <property type="entry name" value="Ribosomal_eL37/eL43"/>
</dbReference>
<evidence type="ECO:0000256" key="1">
    <source>
        <dbReference type="ARBA" id="ARBA00008373"/>
    </source>
</evidence>
<dbReference type="InterPro" id="IPR002110">
    <property type="entry name" value="Ankyrin_rpt"/>
</dbReference>
<dbReference type="Pfam" id="PF13857">
    <property type="entry name" value="Ank_5"/>
    <property type="match status" value="1"/>
</dbReference>
<dbReference type="GO" id="GO:0008168">
    <property type="term" value="F:methyltransferase activity"/>
    <property type="evidence" value="ECO:0007669"/>
    <property type="project" value="InterPro"/>
</dbReference>
<dbReference type="HAMAP" id="MF_00547">
    <property type="entry name" value="Ribosomal_eL37"/>
    <property type="match status" value="1"/>
</dbReference>
<evidence type="ECO:0000256" key="11">
    <source>
        <dbReference type="PROSITE-ProRule" id="PRU00023"/>
    </source>
</evidence>
<evidence type="ECO:0000256" key="8">
    <source>
        <dbReference type="ARBA" id="ARBA00022884"/>
    </source>
</evidence>
<dbReference type="EMBL" id="CAMXCT020000676">
    <property type="protein sequence ID" value="CAL1135379.1"/>
    <property type="molecule type" value="Genomic_DNA"/>
</dbReference>
<protein>
    <submittedName>
        <fullName evidence="14">Large ribosomal subunit protein eL37 (60S ribosomal protein L37)</fullName>
    </submittedName>
</protein>
<dbReference type="FunFam" id="2.20.25.30:FF:000001">
    <property type="entry name" value="Ribosomal protein L37"/>
    <property type="match status" value="1"/>
</dbReference>
<feature type="repeat" description="ANK" evidence="11">
    <location>
        <begin position="352"/>
        <end position="384"/>
    </location>
</feature>
<dbReference type="PROSITE" id="PS50088">
    <property type="entry name" value="ANK_REPEAT"/>
    <property type="match status" value="1"/>
</dbReference>
<dbReference type="PROSITE" id="PS50297">
    <property type="entry name" value="ANK_REP_REGION"/>
    <property type="match status" value="1"/>
</dbReference>
<keyword evidence="6" id="KW-0863">Zinc-finger</keyword>
<comment type="similarity">
    <text evidence="2">Belongs to the eukaryotic ribosomal protein eL37 family.</text>
</comment>
<evidence type="ECO:0000256" key="6">
    <source>
        <dbReference type="ARBA" id="ARBA00022771"/>
    </source>
</evidence>
<accession>A0A9P1BYX3</accession>
<dbReference type="AlphaFoldDB" id="A0A9P1BYX3"/>
<dbReference type="GO" id="GO:0003735">
    <property type="term" value="F:structural constituent of ribosome"/>
    <property type="evidence" value="ECO:0007669"/>
    <property type="project" value="InterPro"/>
</dbReference>
<evidence type="ECO:0000256" key="3">
    <source>
        <dbReference type="ARBA" id="ARBA00022499"/>
    </source>
</evidence>
<dbReference type="PANTHER" id="PTHR10768">
    <property type="entry name" value="60S RIBOSOMAL PROTEIN L37"/>
    <property type="match status" value="1"/>
</dbReference>
<dbReference type="GO" id="GO:0006412">
    <property type="term" value="P:translation"/>
    <property type="evidence" value="ECO:0007669"/>
    <property type="project" value="InterPro"/>
</dbReference>
<reference evidence="14 15" key="2">
    <citation type="submission" date="2024-05" db="EMBL/GenBank/DDBJ databases">
        <authorList>
            <person name="Chen Y."/>
            <person name="Shah S."/>
            <person name="Dougan E. K."/>
            <person name="Thang M."/>
            <person name="Chan C."/>
        </authorList>
    </citation>
    <scope>NUCLEOTIDE SEQUENCE [LARGE SCALE GENOMIC DNA]</scope>
</reference>
<proteinExistence type="inferred from homology"/>
<dbReference type="GO" id="GO:0019843">
    <property type="term" value="F:rRNA binding"/>
    <property type="evidence" value="ECO:0007669"/>
    <property type="project" value="UniProtKB-KW"/>
</dbReference>
<keyword evidence="7" id="KW-0862">Zinc</keyword>
<evidence type="ECO:0000256" key="2">
    <source>
        <dbReference type="ARBA" id="ARBA00009805"/>
    </source>
</evidence>
<dbReference type="EMBL" id="CAMXCT010000676">
    <property type="protein sequence ID" value="CAI3982004.1"/>
    <property type="molecule type" value="Genomic_DNA"/>
</dbReference>
<evidence type="ECO:0000256" key="5">
    <source>
        <dbReference type="ARBA" id="ARBA00022730"/>
    </source>
</evidence>
<keyword evidence="8" id="KW-0694">RNA-binding</keyword>
<dbReference type="InterPro" id="IPR011332">
    <property type="entry name" value="Ribosomal_zn-bd"/>
</dbReference>
<evidence type="ECO:0000256" key="7">
    <source>
        <dbReference type="ARBA" id="ARBA00022833"/>
    </source>
</evidence>
<evidence type="ECO:0000313" key="15">
    <source>
        <dbReference type="Proteomes" id="UP001152797"/>
    </source>
</evidence>
<dbReference type="InterPro" id="IPR002877">
    <property type="entry name" value="RNA_MeTrfase_FtsJ_dom"/>
</dbReference>
<dbReference type="NCBIfam" id="NF003214">
    <property type="entry name" value="PRK04179.1"/>
    <property type="match status" value="1"/>
</dbReference>
<dbReference type="InterPro" id="IPR000626">
    <property type="entry name" value="Ubiquitin-like_dom"/>
</dbReference>
<dbReference type="InterPro" id="IPR001569">
    <property type="entry name" value="Ribosomal_eL37"/>
</dbReference>
<dbReference type="SUPFAM" id="SSF57829">
    <property type="entry name" value="Zn-binding ribosomal proteins"/>
    <property type="match status" value="1"/>
</dbReference>
<comment type="caution">
    <text evidence="13">The sequence shown here is derived from an EMBL/GenBank/DDBJ whole genome shotgun (WGS) entry which is preliminary data.</text>
</comment>
<dbReference type="OrthoDB" id="10259236at2759"/>
<dbReference type="EMBL" id="CAMXCT030000676">
    <property type="protein sequence ID" value="CAL4769316.1"/>
    <property type="molecule type" value="Genomic_DNA"/>
</dbReference>